<dbReference type="Pfam" id="PF07920">
    <property type="entry name" value="DUF1684"/>
    <property type="match status" value="1"/>
</dbReference>
<dbReference type="RefSeq" id="WP_129202012.1">
    <property type="nucleotide sequence ID" value="NZ_CP035495.1"/>
</dbReference>
<accession>A0A4P6EHX6</accession>
<dbReference type="PANTHER" id="PTHR41913:SF1">
    <property type="entry name" value="DUF1684 DOMAIN-CONTAINING PROTEIN"/>
    <property type="match status" value="1"/>
</dbReference>
<dbReference type="PANTHER" id="PTHR41913">
    <property type="entry name" value="DUF1684 DOMAIN-CONTAINING PROTEIN"/>
    <property type="match status" value="1"/>
</dbReference>
<protein>
    <submittedName>
        <fullName evidence="1">DUF1684 domain-containing protein</fullName>
    </submittedName>
</protein>
<evidence type="ECO:0000313" key="2">
    <source>
        <dbReference type="Proteomes" id="UP000291758"/>
    </source>
</evidence>
<dbReference type="AlphaFoldDB" id="A0A4P6EHX6"/>
<dbReference type="EMBL" id="CP035495">
    <property type="protein sequence ID" value="QAY62150.1"/>
    <property type="molecule type" value="Genomic_DNA"/>
</dbReference>
<dbReference type="InterPro" id="IPR012467">
    <property type="entry name" value="DUF1684"/>
</dbReference>
<dbReference type="KEGG" id="xyl:ET495_01380"/>
<dbReference type="Proteomes" id="UP000291758">
    <property type="component" value="Chromosome"/>
</dbReference>
<name>A0A4P6EHX6_9MICO</name>
<proteinExistence type="predicted"/>
<keyword evidence="2" id="KW-1185">Reference proteome</keyword>
<dbReference type="OrthoDB" id="5493262at2"/>
<gene>
    <name evidence="1" type="ORF">ET495_01380</name>
</gene>
<sequence length="267" mass="29009">MTLSTSTDTTWQQGLQRWRESRLHAVSGPYGSAAVVGTYWLTATPRELPDLPGRWFAHGAEVHAVGLADDALQAVGEGPSVSDGTIVLRAGQEVRHGRLVLAWFRRLEDQALRVFDDESPSRSALEGIGTFAADPSWVVAGRLVRSAPGTRLVTDQSDGDTYDRELVGRIVFTYDGAQHELLAFRSPVPGRPGLMVSFADATSGAATFRFRFLLLPDPEDDVVTLDFNRAYLPPFAFAPSHSCPLPPEANHLPFAVTAGETLPLVRS</sequence>
<evidence type="ECO:0000313" key="1">
    <source>
        <dbReference type="EMBL" id="QAY62150.1"/>
    </source>
</evidence>
<reference evidence="1 2" key="1">
    <citation type="submission" date="2019-01" db="EMBL/GenBank/DDBJ databases">
        <title>Genome sequencing of strain 2JSPR-7.</title>
        <authorList>
            <person name="Heo J."/>
            <person name="Kim S.-J."/>
            <person name="Kim J.-S."/>
            <person name="Hong S.-B."/>
            <person name="Kwon S.-W."/>
        </authorList>
    </citation>
    <scope>NUCLEOTIDE SEQUENCE [LARGE SCALE GENOMIC DNA]</scope>
    <source>
        <strain evidence="1 2">2JSPR-7</strain>
    </source>
</reference>
<organism evidence="1 2">
    <name type="scientific">Xylanimonas allomyrinae</name>
    <dbReference type="NCBI Taxonomy" id="2509459"/>
    <lineage>
        <taxon>Bacteria</taxon>
        <taxon>Bacillati</taxon>
        <taxon>Actinomycetota</taxon>
        <taxon>Actinomycetes</taxon>
        <taxon>Micrococcales</taxon>
        <taxon>Promicromonosporaceae</taxon>
        <taxon>Xylanimonas</taxon>
    </lineage>
</organism>